<keyword evidence="3" id="KW-1185">Reference proteome</keyword>
<dbReference type="RefSeq" id="WP_125244116.1">
    <property type="nucleotide sequence ID" value="NZ_RSED01000011.1"/>
</dbReference>
<comment type="caution">
    <text evidence="2">The sequence shown here is derived from an EMBL/GenBank/DDBJ whole genome shotgun (WGS) entry which is preliminary data.</text>
</comment>
<dbReference type="InterPro" id="IPR052340">
    <property type="entry name" value="RNase_Y/CdgJ"/>
</dbReference>
<dbReference type="PROSITE" id="PS51833">
    <property type="entry name" value="HDOD"/>
    <property type="match status" value="1"/>
</dbReference>
<evidence type="ECO:0000313" key="3">
    <source>
        <dbReference type="Proteomes" id="UP000269265"/>
    </source>
</evidence>
<accession>A0A3R8T0Y7</accession>
<protein>
    <submittedName>
        <fullName evidence="2">HDOD domain-containing protein</fullName>
    </submittedName>
</protein>
<dbReference type="Gene3D" id="3.30.450.40">
    <property type="match status" value="1"/>
</dbReference>
<gene>
    <name evidence="2" type="ORF">EIP75_15205</name>
</gene>
<dbReference type="AlphaFoldDB" id="A0A3R8T0Y7"/>
<evidence type="ECO:0000259" key="1">
    <source>
        <dbReference type="PROSITE" id="PS51833"/>
    </source>
</evidence>
<dbReference type="PANTHER" id="PTHR33525:SF4">
    <property type="entry name" value="CYCLIC DI-GMP PHOSPHODIESTERASE CDGJ"/>
    <property type="match status" value="1"/>
</dbReference>
<evidence type="ECO:0000313" key="2">
    <source>
        <dbReference type="EMBL" id="RRS03585.1"/>
    </source>
</evidence>
<reference evidence="2 3" key="1">
    <citation type="submission" date="2018-12" db="EMBL/GenBank/DDBJ databases">
        <title>The whole draft genome of Aquabacterium sp. SJQ9.</title>
        <authorList>
            <person name="Sun L."/>
            <person name="Gao X."/>
            <person name="Chen W."/>
            <person name="Huang K."/>
        </authorList>
    </citation>
    <scope>NUCLEOTIDE SEQUENCE [LARGE SCALE GENOMIC DNA]</scope>
    <source>
        <strain evidence="2 3">SJQ9</strain>
    </source>
</reference>
<dbReference type="Gene3D" id="1.10.3210.10">
    <property type="entry name" value="Hypothetical protein af1432"/>
    <property type="match status" value="1"/>
</dbReference>
<dbReference type="EMBL" id="RSED01000011">
    <property type="protein sequence ID" value="RRS03585.1"/>
    <property type="molecule type" value="Genomic_DNA"/>
</dbReference>
<proteinExistence type="predicted"/>
<sequence length="541" mass="58537">MTADQAPSAVRGDDAVTLEFLMRRMRQKSDFPTLGASVSRIQAMSEAENESLSRLCDEILKDVALTQKLLRVVNTAYYRRAGSDSISTVSRAVTLIGVAGIRNLALSLMLVEHMQDKQHAQQLKEEFLRTVMAGTLASELAGSPAQAEQAFIESLFRNLGRLLVEFYLPEDAHEIRRLINRQDNGDAAMGEAEASRKVLGMGLQQLGVAVGKTWNLPDTMLYAMVAPTGGVPTRSLAARPERALWWASLANEAADTMLWSEPSELGARLQSLGKQYAVALNLPPEALQEAAARARKRLTELTQVIKLDVPRDSPAERLLEAYYVDAPNAGGEDGPTAEALGLAMPDADGALIVLEAEPPPVDAVGILTSGIQDIANSMVDSFKLNDVLQMILETVYRALDCRRVIFCLRDARSAQLVGRIGLGEGGEALKGMFKVPLKVAEGAPVDLFSAVCVKGVDTLIADASVPAVASRLPPWFGERVQAPTFLLLPMSMKRQGQDMVLGLIYADKGQAESLLITEKELSLLRTLRNQAVMAFKQTAGG</sequence>
<dbReference type="SUPFAM" id="SSF109604">
    <property type="entry name" value="HD-domain/PDEase-like"/>
    <property type="match status" value="1"/>
</dbReference>
<feature type="domain" description="HDOD" evidence="1">
    <location>
        <begin position="31"/>
        <end position="230"/>
    </location>
</feature>
<dbReference type="InterPro" id="IPR013976">
    <property type="entry name" value="HDOD"/>
</dbReference>
<dbReference type="InterPro" id="IPR029016">
    <property type="entry name" value="GAF-like_dom_sf"/>
</dbReference>
<dbReference type="Pfam" id="PF08668">
    <property type="entry name" value="HDOD"/>
    <property type="match status" value="1"/>
</dbReference>
<dbReference type="Proteomes" id="UP000269265">
    <property type="component" value="Unassembled WGS sequence"/>
</dbReference>
<organism evidence="2 3">
    <name type="scientific">Aquabacterium soli</name>
    <dbReference type="NCBI Taxonomy" id="2493092"/>
    <lineage>
        <taxon>Bacteria</taxon>
        <taxon>Pseudomonadati</taxon>
        <taxon>Pseudomonadota</taxon>
        <taxon>Betaproteobacteria</taxon>
        <taxon>Burkholderiales</taxon>
        <taxon>Aquabacterium</taxon>
    </lineage>
</organism>
<dbReference type="OrthoDB" id="9791419at2"/>
<dbReference type="PANTHER" id="PTHR33525">
    <property type="match status" value="1"/>
</dbReference>
<name>A0A3R8T0Y7_9BURK</name>
<dbReference type="SUPFAM" id="SSF55781">
    <property type="entry name" value="GAF domain-like"/>
    <property type="match status" value="1"/>
</dbReference>